<reference evidence="2" key="1">
    <citation type="submission" date="2007-04" db="EMBL/GenBank/DDBJ databases">
        <title>Annotation of Pediculus humanus corporis strain USDA.</title>
        <authorList>
            <person name="Kirkness E."/>
            <person name="Hannick L."/>
            <person name="Hass B."/>
            <person name="Bruggner R."/>
            <person name="Lawson D."/>
            <person name="Bidwell S."/>
            <person name="Joardar V."/>
            <person name="Caler E."/>
            <person name="Walenz B."/>
            <person name="Inman J."/>
            <person name="Schobel S."/>
            <person name="Galinsky K."/>
            <person name="Amedeo P."/>
            <person name="Strausberg R."/>
        </authorList>
    </citation>
    <scope>NUCLEOTIDE SEQUENCE</scope>
    <source>
        <strain evidence="2">USDA</strain>
    </source>
</reference>
<dbReference type="VEuPathDB" id="VectorBase:PHUM308940"/>
<dbReference type="GeneID" id="8235815"/>
<dbReference type="EMBL" id="DS235307">
    <property type="protein sequence ID" value="EEB14575.1"/>
    <property type="molecule type" value="Genomic_DNA"/>
</dbReference>
<dbReference type="HOGENOM" id="CLU_389490_0_0_1"/>
<dbReference type="AlphaFoldDB" id="E0VMG9"/>
<feature type="compositionally biased region" description="Polar residues" evidence="1">
    <location>
        <begin position="395"/>
        <end position="408"/>
    </location>
</feature>
<proteinExistence type="predicted"/>
<evidence type="ECO:0000256" key="1">
    <source>
        <dbReference type="SAM" id="MobiDB-lite"/>
    </source>
</evidence>
<dbReference type="Pfam" id="PF07248">
    <property type="entry name" value="DUF1431"/>
    <property type="match status" value="1"/>
</dbReference>
<dbReference type="Proteomes" id="UP000009046">
    <property type="component" value="Unassembled WGS sequence"/>
</dbReference>
<evidence type="ECO:0000313" key="2">
    <source>
        <dbReference type="EMBL" id="EEB14575.1"/>
    </source>
</evidence>
<evidence type="ECO:0000313" key="4">
    <source>
        <dbReference type="Proteomes" id="UP000009046"/>
    </source>
</evidence>
<protein>
    <submittedName>
        <fullName evidence="2 3">Uncharacterized protein</fullName>
    </submittedName>
</protein>
<feature type="region of interest" description="Disordered" evidence="1">
    <location>
        <begin position="456"/>
        <end position="488"/>
    </location>
</feature>
<gene>
    <name evidence="3" type="primary">8235815</name>
    <name evidence="2" type="ORF">Phum_PHUM308940</name>
</gene>
<dbReference type="InterPro" id="IPR006611">
    <property type="entry name" value="DUF1431_DROsp"/>
</dbReference>
<dbReference type="KEGG" id="phu:Phum_PHUM308940"/>
<dbReference type="InParanoid" id="E0VMG9"/>
<accession>E0VMG9</accession>
<organism>
    <name type="scientific">Pediculus humanus subsp. corporis</name>
    <name type="common">Body louse</name>
    <dbReference type="NCBI Taxonomy" id="121224"/>
    <lineage>
        <taxon>Eukaryota</taxon>
        <taxon>Metazoa</taxon>
        <taxon>Ecdysozoa</taxon>
        <taxon>Arthropoda</taxon>
        <taxon>Hexapoda</taxon>
        <taxon>Insecta</taxon>
        <taxon>Pterygota</taxon>
        <taxon>Neoptera</taxon>
        <taxon>Paraneoptera</taxon>
        <taxon>Psocodea</taxon>
        <taxon>Troctomorpha</taxon>
        <taxon>Phthiraptera</taxon>
        <taxon>Anoplura</taxon>
        <taxon>Pediculidae</taxon>
        <taxon>Pediculus</taxon>
    </lineage>
</organism>
<reference evidence="3" key="3">
    <citation type="submission" date="2020-05" db="UniProtKB">
        <authorList>
            <consortium name="EnsemblMetazoa"/>
        </authorList>
    </citation>
    <scope>IDENTIFICATION</scope>
    <source>
        <strain evidence="3">USDA</strain>
    </source>
</reference>
<reference evidence="2" key="2">
    <citation type="submission" date="2007-04" db="EMBL/GenBank/DDBJ databases">
        <title>The genome of the human body louse.</title>
        <authorList>
            <consortium name="The Human Body Louse Genome Consortium"/>
            <person name="Kirkness E."/>
            <person name="Walenz B."/>
            <person name="Hass B."/>
            <person name="Bruggner R."/>
            <person name="Strausberg R."/>
        </authorList>
    </citation>
    <scope>NUCLEOTIDE SEQUENCE</scope>
    <source>
        <strain evidence="2">USDA</strain>
    </source>
</reference>
<sequence length="709" mass="80928">MASFRTGFKIIGDFSLKKGLGRIRSFSEDRKVGRWLPEDQWAVRQPGSTCPDPCEKSKKPPKPSKSWLSVCKDPEVPLECDIRHNNCPPPPVKPDGPWYSLDNLLPKKKPSEKTPPPESCREKLKQRELCPEEEEVCENIVDKTIRIDIPPKPSDCRGANKEPCPAPVITLSCPPPKELNLTLWCSDPIYIRDRIPQTCQSDKLPYEEFRPKKTWKPAPFSLSNKIEQSQWPSSCSTSPVAYSEFKQVEIPRPLYTRYKSVELHNSNFLMTMIDAKCPETDNYSQPKTETKPCVERCPPPPPYIESVKEPPKSKCPPEKPFIVAGSCKPVKLKKTTKYTFRPKPSNIIEKCIRLNPFSSCKCDDNLQFREEVKKEESKPSPAKSKSRDPPKVITGTLTDEPQSFQGSVFHSHDPPRWMYNLCKPGIKQTPLVPPCETRHKEPDWCSETDGLNFYDDNNEGLRPKPPPDPCKPVKKQKLKPTKPPTKTENVVLESKGSEEKFVLMPEKYNIRKTRKDDYSADVSEIPTFEKFLEVQKGPSKQGNKSYPPIKENILYDLQRICPNPPFNPAKHLTPCVQPPSTPECPKSSGSRRSYSTLTQTVYRNSYYPQFYKIQHRTDCGDSSEKCKIKSLQPKRECPEKKKLTDCTEITLPCCPKARVPPNCQFPRPMPPCKKKLAPKPAFSECSKNPPPCPKITECNCWDIKTKKKK</sequence>
<evidence type="ECO:0000313" key="3">
    <source>
        <dbReference type="EnsemblMetazoa" id="PHUM308940-PA"/>
    </source>
</evidence>
<feature type="region of interest" description="Disordered" evidence="1">
    <location>
        <begin position="44"/>
        <end position="68"/>
    </location>
</feature>
<dbReference type="EnsemblMetazoa" id="PHUM308940-RA">
    <property type="protein sequence ID" value="PHUM308940-PA"/>
    <property type="gene ID" value="PHUM308940"/>
</dbReference>
<dbReference type="RefSeq" id="XP_002427313.1">
    <property type="nucleotide sequence ID" value="XM_002427268.1"/>
</dbReference>
<dbReference type="EMBL" id="AAZO01003585">
    <property type="status" value="NOT_ANNOTATED_CDS"/>
    <property type="molecule type" value="Genomic_DNA"/>
</dbReference>
<feature type="region of interest" description="Disordered" evidence="1">
    <location>
        <begin position="372"/>
        <end position="411"/>
    </location>
</feature>
<dbReference type="CTD" id="8235815"/>
<name>E0VMG9_PEDHC</name>
<keyword evidence="4" id="KW-1185">Reference proteome</keyword>
<feature type="region of interest" description="Disordered" evidence="1">
    <location>
        <begin position="91"/>
        <end position="124"/>
    </location>
</feature>